<feature type="domain" description="Guanylate cyclase" evidence="6">
    <location>
        <begin position="671"/>
        <end position="797"/>
    </location>
</feature>
<gene>
    <name evidence="8" type="ORF">ACFSJH_00190</name>
</gene>
<dbReference type="SUPFAM" id="SSF158472">
    <property type="entry name" value="HAMP domain-like"/>
    <property type="match status" value="1"/>
</dbReference>
<evidence type="ECO:0000259" key="6">
    <source>
        <dbReference type="PROSITE" id="PS50125"/>
    </source>
</evidence>
<evidence type="ECO:0000256" key="1">
    <source>
        <dbReference type="ARBA" id="ARBA00004236"/>
    </source>
</evidence>
<evidence type="ECO:0000256" key="3">
    <source>
        <dbReference type="ARBA" id="ARBA00022475"/>
    </source>
</evidence>
<keyword evidence="5" id="KW-1133">Transmembrane helix</keyword>
<sequence length="926" mass="104999">MKTKLALLFGVFVVSIVLLMMMRDSWTLRPFQSVEQYTNISRVMMDNEGAMYSIAHSKKIVQKVNAEGILVFRYGSQNAMQANAVYMFNAVAADDVGNSYVLETKLDSYGLKVLGERIIQLSPSGDLRAVLYEQVYPVSDLYRIGNVQTMWIEQGELFFFRKESSNEASLMKLPLAPSAVVEPEIVTTVTLPKETVINELIRYTATSFLATTKQGQLYIIEGSRLMPQHLTATPAELNFPLSIATDGTGAIYYVDNHDQAIKQKMVMRTDSGEMVEKKATVWMGTAQFMQNSADTEGALISHLSIYGEQMLVATANMIYVLQLDGTVTASLDKYRYPAMEQGKKILCWLLLLIAVTTFIVLLRVLYIDVMKRMLSLLLKHLLVILPIVLLSMAGLSYSVYTSFSSEMKADTYKQLQILAANGQYLIDGEMLERLDRLQDYGNSDYMAMKTRINEVFSRAGEDRSGLYNTIYRYMDGKLYIVMDDDDSVPMFEPFALNEENERVIAEGDIIVGEWEDALGEWMYALGPIYHANGEIIGIYETGKDMTGVNQSKQNILYDVFKIFALIGFILLTIITIMTIYLLSSLRTLRRNVNLIAGGQWDVRVDIRSRDEIEELGDRFNMMAGSISQYVQEVTKLSSAYFRFVPQQFLKVLGKTRMADIKLGEQQQRHMTILVCNMRQFGELSSQLSTEENFKFINSFLNYFGPTIREHGGFTIRYLGAGMLTMFPSGADAALQAAGELRERLQQFNKDRENRQLSPIDISIAIHTGDVMLGIIGEEQRMEGSVVSNHVQLALDLEKVSPKLGVTVLLTEETKQSLRAVDHDHIRKLGWIELDIDGKAEPLYDWYAGDPEHNRELKYETKQQFERAIEAFNAGRFYDAREGFVAVVRKNRDDLIAKHYFFACDRLLQQGAANQQQIALRMYGLDS</sequence>
<evidence type="ECO:0000313" key="8">
    <source>
        <dbReference type="EMBL" id="MFD2114174.1"/>
    </source>
</evidence>
<comment type="caution">
    <text evidence="8">The sequence shown here is derived from an EMBL/GenBank/DDBJ whole genome shotgun (WGS) entry which is preliminary data.</text>
</comment>
<dbReference type="Proteomes" id="UP001597362">
    <property type="component" value="Unassembled WGS sequence"/>
</dbReference>
<feature type="transmembrane region" description="Helical" evidence="5">
    <location>
        <begin position="378"/>
        <end position="400"/>
    </location>
</feature>
<keyword evidence="3" id="KW-1003">Cell membrane</keyword>
<dbReference type="SUPFAM" id="SSF55073">
    <property type="entry name" value="Nucleotide cyclase"/>
    <property type="match status" value="1"/>
</dbReference>
<accession>A0ABW4YER9</accession>
<evidence type="ECO:0000259" key="7">
    <source>
        <dbReference type="PROSITE" id="PS50885"/>
    </source>
</evidence>
<protein>
    <submittedName>
        <fullName evidence="8">Adenylate/guanylate cyclase domain-containing protein</fullName>
    </submittedName>
</protein>
<keyword evidence="9" id="KW-1185">Reference proteome</keyword>
<proteinExistence type="inferred from homology"/>
<dbReference type="InterPro" id="IPR001054">
    <property type="entry name" value="A/G_cyclase"/>
</dbReference>
<dbReference type="InterPro" id="IPR029787">
    <property type="entry name" value="Nucleotide_cyclase"/>
</dbReference>
<dbReference type="InterPro" id="IPR003660">
    <property type="entry name" value="HAMP_dom"/>
</dbReference>
<dbReference type="PANTHER" id="PTHR43081">
    <property type="entry name" value="ADENYLATE CYCLASE, TERMINAL-DIFFERENTIATION SPECIFIC-RELATED"/>
    <property type="match status" value="1"/>
</dbReference>
<evidence type="ECO:0000256" key="5">
    <source>
        <dbReference type="SAM" id="Phobius"/>
    </source>
</evidence>
<name>A0ABW4YER9_9BACL</name>
<dbReference type="EMBL" id="JBHUHO010000001">
    <property type="protein sequence ID" value="MFD2114174.1"/>
    <property type="molecule type" value="Genomic_DNA"/>
</dbReference>
<dbReference type="Pfam" id="PF00672">
    <property type="entry name" value="HAMP"/>
    <property type="match status" value="1"/>
</dbReference>
<feature type="transmembrane region" description="Helical" evidence="5">
    <location>
        <begin position="562"/>
        <end position="582"/>
    </location>
</feature>
<evidence type="ECO:0000313" key="9">
    <source>
        <dbReference type="Proteomes" id="UP001597362"/>
    </source>
</evidence>
<dbReference type="CDD" id="cd07302">
    <property type="entry name" value="CHD"/>
    <property type="match status" value="1"/>
</dbReference>
<dbReference type="InterPro" id="IPR050697">
    <property type="entry name" value="Adenylyl/Guanylyl_Cyclase_3/4"/>
</dbReference>
<comment type="similarity">
    <text evidence="2">Belongs to the adenylyl cyclase class-3 family.</text>
</comment>
<dbReference type="Pfam" id="PF00211">
    <property type="entry name" value="Guanylate_cyc"/>
    <property type="match status" value="1"/>
</dbReference>
<dbReference type="PROSITE" id="PS50885">
    <property type="entry name" value="HAMP"/>
    <property type="match status" value="1"/>
</dbReference>
<dbReference type="SMART" id="SM00304">
    <property type="entry name" value="HAMP"/>
    <property type="match status" value="1"/>
</dbReference>
<dbReference type="PROSITE" id="PS50125">
    <property type="entry name" value="GUANYLATE_CYCLASE_2"/>
    <property type="match status" value="1"/>
</dbReference>
<feature type="transmembrane region" description="Helical" evidence="5">
    <location>
        <begin position="6"/>
        <end position="22"/>
    </location>
</feature>
<keyword evidence="4 5" id="KW-0472">Membrane</keyword>
<reference evidence="9" key="1">
    <citation type="journal article" date="2019" name="Int. J. Syst. Evol. Microbiol.">
        <title>The Global Catalogue of Microorganisms (GCM) 10K type strain sequencing project: providing services to taxonomists for standard genome sequencing and annotation.</title>
        <authorList>
            <consortium name="The Broad Institute Genomics Platform"/>
            <consortium name="The Broad Institute Genome Sequencing Center for Infectious Disease"/>
            <person name="Wu L."/>
            <person name="Ma J."/>
        </authorList>
    </citation>
    <scope>NUCLEOTIDE SEQUENCE [LARGE SCALE GENOMIC DNA]</scope>
    <source>
        <strain evidence="9">GH52</strain>
    </source>
</reference>
<dbReference type="Gene3D" id="6.10.340.10">
    <property type="match status" value="1"/>
</dbReference>
<dbReference type="PANTHER" id="PTHR43081:SF1">
    <property type="entry name" value="ADENYLATE CYCLASE, TERMINAL-DIFFERENTIATION SPECIFIC"/>
    <property type="match status" value="1"/>
</dbReference>
<organism evidence="8 9">
    <name type="scientific">Paenibacillus yanchengensis</name>
    <dbReference type="NCBI Taxonomy" id="2035833"/>
    <lineage>
        <taxon>Bacteria</taxon>
        <taxon>Bacillati</taxon>
        <taxon>Bacillota</taxon>
        <taxon>Bacilli</taxon>
        <taxon>Bacillales</taxon>
        <taxon>Paenibacillaceae</taxon>
        <taxon>Paenibacillus</taxon>
    </lineage>
</organism>
<feature type="transmembrane region" description="Helical" evidence="5">
    <location>
        <begin position="345"/>
        <end position="366"/>
    </location>
</feature>
<evidence type="ECO:0000256" key="4">
    <source>
        <dbReference type="ARBA" id="ARBA00023136"/>
    </source>
</evidence>
<dbReference type="RefSeq" id="WP_377769146.1">
    <property type="nucleotide sequence ID" value="NZ_JBHUHO010000001.1"/>
</dbReference>
<dbReference type="SUPFAM" id="SSF103190">
    <property type="entry name" value="Sensory domain-like"/>
    <property type="match status" value="1"/>
</dbReference>
<keyword evidence="5" id="KW-0812">Transmembrane</keyword>
<dbReference type="CDD" id="cd06225">
    <property type="entry name" value="HAMP"/>
    <property type="match status" value="1"/>
</dbReference>
<comment type="subcellular location">
    <subcellularLocation>
        <location evidence="1">Cell membrane</location>
    </subcellularLocation>
</comment>
<feature type="domain" description="HAMP" evidence="7">
    <location>
        <begin position="579"/>
        <end position="631"/>
    </location>
</feature>
<dbReference type="Gene3D" id="3.30.70.1230">
    <property type="entry name" value="Nucleotide cyclase"/>
    <property type="match status" value="1"/>
</dbReference>
<evidence type="ECO:0000256" key="2">
    <source>
        <dbReference type="ARBA" id="ARBA00005381"/>
    </source>
</evidence>
<dbReference type="InterPro" id="IPR029151">
    <property type="entry name" value="Sensor-like_sf"/>
</dbReference>